<dbReference type="Pfam" id="PF03006">
    <property type="entry name" value="HlyIII"/>
    <property type="match status" value="1"/>
</dbReference>
<evidence type="ECO:0000256" key="3">
    <source>
        <dbReference type="ARBA" id="ARBA00022475"/>
    </source>
</evidence>
<proteinExistence type="inferred from homology"/>
<feature type="transmembrane region" description="Helical" evidence="8">
    <location>
        <begin position="100"/>
        <end position="118"/>
    </location>
</feature>
<keyword evidence="7" id="KW-0862">Zinc</keyword>
<evidence type="ECO:0000256" key="2">
    <source>
        <dbReference type="ARBA" id="ARBA00008488"/>
    </source>
</evidence>
<keyword evidence="5 8" id="KW-1133">Transmembrane helix</keyword>
<sequence>MANKQEQQSGKGDKMKKAKSKELIRAEEVANTISHGIGIALAVAGVTLLTVFGAIYGNALHIVSFAVFGMSMIVLYLASTLFHSAKNPRLKLKLNKFDHSAIYILIAGSYTPISLISLQGWVGWTIFGLIWSLAIAGIIFKVWFYSSKWRSLSAWLYVAMGWLIIVAIVPVVRNVPSTSLWFLLAGGLSYTVGAIFYLFPKVPFFHLVFHLFILGGSICHFFAFLYLLPI</sequence>
<evidence type="ECO:0000256" key="4">
    <source>
        <dbReference type="ARBA" id="ARBA00022692"/>
    </source>
</evidence>
<dbReference type="GO" id="GO:0046872">
    <property type="term" value="F:metal ion binding"/>
    <property type="evidence" value="ECO:0007669"/>
    <property type="project" value="UniProtKB-KW"/>
</dbReference>
<feature type="transmembrane region" description="Helical" evidence="8">
    <location>
        <begin position="62"/>
        <end position="79"/>
    </location>
</feature>
<feature type="transmembrane region" description="Helical" evidence="8">
    <location>
        <begin position="29"/>
        <end position="56"/>
    </location>
</feature>
<dbReference type="InterPro" id="IPR005744">
    <property type="entry name" value="Hy-lIII"/>
</dbReference>
<feature type="binding site" evidence="7">
    <location>
        <position position="83"/>
    </location>
    <ligand>
        <name>Zn(2+)</name>
        <dbReference type="ChEBI" id="CHEBI:29105"/>
    </ligand>
</feature>
<evidence type="ECO:0000313" key="9">
    <source>
        <dbReference type="EMBL" id="KOH43740.1"/>
    </source>
</evidence>
<keyword evidence="7" id="KW-0479">Metal-binding</keyword>
<dbReference type="InterPro" id="IPR004254">
    <property type="entry name" value="AdipoR/HlyIII-related"/>
</dbReference>
<keyword evidence="4 8" id="KW-0812">Transmembrane</keyword>
<comment type="subcellular location">
    <subcellularLocation>
        <location evidence="1">Cell membrane</location>
        <topology evidence="1">Multi-pass membrane protein</topology>
    </subcellularLocation>
</comment>
<dbReference type="PATRIC" id="fig|1409788.3.peg.3521"/>
<gene>
    <name evidence="9" type="ORF">NC99_34350</name>
</gene>
<dbReference type="Proteomes" id="UP000036958">
    <property type="component" value="Unassembled WGS sequence"/>
</dbReference>
<evidence type="ECO:0000313" key="10">
    <source>
        <dbReference type="Proteomes" id="UP000036958"/>
    </source>
</evidence>
<dbReference type="AlphaFoldDB" id="A0A0L8V5I5"/>
<dbReference type="GO" id="GO:0140911">
    <property type="term" value="F:pore-forming activity"/>
    <property type="evidence" value="ECO:0007669"/>
    <property type="project" value="InterPro"/>
</dbReference>
<reference evidence="10" key="1">
    <citation type="submission" date="2015-07" db="EMBL/GenBank/DDBJ databases">
        <title>Genome sequencing of Sunxiuqinia dokdonensis strain SK.</title>
        <authorList>
            <person name="Ahn S."/>
            <person name="Kim B.-C."/>
        </authorList>
    </citation>
    <scope>NUCLEOTIDE SEQUENCE [LARGE SCALE GENOMIC DNA]</scope>
    <source>
        <strain evidence="10">SK</strain>
    </source>
</reference>
<dbReference type="NCBIfam" id="TIGR01065">
    <property type="entry name" value="hlyIII"/>
    <property type="match status" value="1"/>
</dbReference>
<organism evidence="9 10">
    <name type="scientific">Sunxiuqinia dokdonensis</name>
    <dbReference type="NCBI Taxonomy" id="1409788"/>
    <lineage>
        <taxon>Bacteria</taxon>
        <taxon>Pseudomonadati</taxon>
        <taxon>Bacteroidota</taxon>
        <taxon>Bacteroidia</taxon>
        <taxon>Marinilabiliales</taxon>
        <taxon>Prolixibacteraceae</taxon>
        <taxon>Sunxiuqinia</taxon>
    </lineage>
</organism>
<dbReference type="GO" id="GO:0005886">
    <property type="term" value="C:plasma membrane"/>
    <property type="evidence" value="ECO:0007669"/>
    <property type="project" value="UniProtKB-SubCell"/>
</dbReference>
<comment type="caution">
    <text evidence="9">The sequence shown here is derived from an EMBL/GenBank/DDBJ whole genome shotgun (WGS) entry which is preliminary data.</text>
</comment>
<evidence type="ECO:0000256" key="6">
    <source>
        <dbReference type="ARBA" id="ARBA00023136"/>
    </source>
</evidence>
<keyword evidence="3" id="KW-1003">Cell membrane</keyword>
<feature type="transmembrane region" description="Helical" evidence="8">
    <location>
        <begin position="124"/>
        <end position="145"/>
    </location>
</feature>
<feature type="transmembrane region" description="Helical" evidence="8">
    <location>
        <begin position="178"/>
        <end position="200"/>
    </location>
</feature>
<dbReference type="STRING" id="1409788.NC99_34350"/>
<feature type="binding site" evidence="7">
    <location>
        <position position="210"/>
    </location>
    <ligand>
        <name>Zn(2+)</name>
        <dbReference type="ChEBI" id="CHEBI:29105"/>
    </ligand>
</feature>
<evidence type="ECO:0000256" key="7">
    <source>
        <dbReference type="PIRSR" id="PIRSR604254-1"/>
    </source>
</evidence>
<comment type="similarity">
    <text evidence="2">Belongs to the UPF0073 (Hly-III) family.</text>
</comment>
<keyword evidence="10" id="KW-1185">Reference proteome</keyword>
<protein>
    <submittedName>
        <fullName evidence="9">Hemolysin D</fullName>
    </submittedName>
</protein>
<evidence type="ECO:0000256" key="5">
    <source>
        <dbReference type="ARBA" id="ARBA00022989"/>
    </source>
</evidence>
<name>A0A0L8V5I5_9BACT</name>
<keyword evidence="6 8" id="KW-0472">Membrane</keyword>
<feature type="binding site" evidence="7">
    <location>
        <position position="206"/>
    </location>
    <ligand>
        <name>Zn(2+)</name>
        <dbReference type="ChEBI" id="CHEBI:29105"/>
    </ligand>
</feature>
<feature type="transmembrane region" description="Helical" evidence="8">
    <location>
        <begin position="152"/>
        <end position="172"/>
    </location>
</feature>
<accession>A0A0L8V5I5</accession>
<dbReference type="PANTHER" id="PTHR20855">
    <property type="entry name" value="ADIPOR/PROGESTIN RECEPTOR-RELATED"/>
    <property type="match status" value="1"/>
</dbReference>
<evidence type="ECO:0000256" key="8">
    <source>
        <dbReference type="SAM" id="Phobius"/>
    </source>
</evidence>
<evidence type="ECO:0000256" key="1">
    <source>
        <dbReference type="ARBA" id="ARBA00004651"/>
    </source>
</evidence>
<dbReference type="EMBL" id="LGIA01000179">
    <property type="protein sequence ID" value="KOH43740.1"/>
    <property type="molecule type" value="Genomic_DNA"/>
</dbReference>
<feature type="transmembrane region" description="Helical" evidence="8">
    <location>
        <begin position="207"/>
        <end position="228"/>
    </location>
</feature>
<dbReference type="PANTHER" id="PTHR20855:SF3">
    <property type="entry name" value="LD03007P"/>
    <property type="match status" value="1"/>
</dbReference>